<dbReference type="InterPro" id="IPR001034">
    <property type="entry name" value="DeoR_HTH"/>
</dbReference>
<dbReference type="AlphaFoldDB" id="A0A1J0A3M3"/>
<dbReference type="RefSeq" id="WP_071456096.1">
    <property type="nucleotide sequence ID" value="NZ_CABJEN010000009.1"/>
</dbReference>
<sequence length="250" mass="28048">MLTEERQAKILDELKAKKVIKVRELIEELGVSESTIRRDLQELEAEGWLVRIHGGAKLTFRLEPELTMKEKSSRNVQKKQEIAQYAASLIKEGDVVYIDAGTTTLELLSLIKEKNVSIVTNSVHHACVSTDLGFDTIIIGGNIRKNTTASVSQFGGEQLKRYFFDKAFIGANGVHPVYGLTTADPEEAMMKRTAVHQAQQVYFLVDDTKFDKLNFSQIESIDTGIIITNQLTKKQRSQYQGVATIKEVTK</sequence>
<evidence type="ECO:0000256" key="1">
    <source>
        <dbReference type="ARBA" id="ARBA00023015"/>
    </source>
</evidence>
<dbReference type="SMART" id="SM01134">
    <property type="entry name" value="DeoRC"/>
    <property type="match status" value="1"/>
</dbReference>
<dbReference type="InterPro" id="IPR018356">
    <property type="entry name" value="Tscrpt_reg_HTH_DeoR_CS"/>
</dbReference>
<dbReference type="Gene3D" id="1.10.10.10">
    <property type="entry name" value="Winged helix-like DNA-binding domain superfamily/Winged helix DNA-binding domain"/>
    <property type="match status" value="1"/>
</dbReference>
<gene>
    <name evidence="5" type="ORF">BHY08_01020</name>
</gene>
<reference evidence="5 6" key="1">
    <citation type="submission" date="2016-09" db="EMBL/GenBank/DDBJ databases">
        <title>Vagococcus teuberi sp. nov., isolated from the Malian artisanal sour milk fene.</title>
        <authorList>
            <person name="Wullschleger S."/>
            <person name="Seifert C."/>
            <person name="Baumgartner S."/>
            <person name="Lacroix C."/>
            <person name="Bonfoh B."/>
            <person name="Stevens M.J."/>
            <person name="Meile L."/>
        </authorList>
    </citation>
    <scope>NUCLEOTIDE SEQUENCE [LARGE SCALE GENOMIC DNA]</scope>
    <source>
        <strain evidence="5 6">DSM 21459</strain>
    </source>
</reference>
<dbReference type="Gene3D" id="3.40.50.1360">
    <property type="match status" value="1"/>
</dbReference>
<dbReference type="InterPro" id="IPR050313">
    <property type="entry name" value="Carb_Metab_HTH_regulators"/>
</dbReference>
<accession>A0A1J0A3M3</accession>
<dbReference type="SUPFAM" id="SSF46785">
    <property type="entry name" value="Winged helix' DNA-binding domain"/>
    <property type="match status" value="1"/>
</dbReference>
<keyword evidence="2" id="KW-0238">DNA-binding</keyword>
<keyword evidence="3" id="KW-0804">Transcription</keyword>
<organism evidence="5 6">
    <name type="scientific">Vagococcus teuberi</name>
    <dbReference type="NCBI Taxonomy" id="519472"/>
    <lineage>
        <taxon>Bacteria</taxon>
        <taxon>Bacillati</taxon>
        <taxon>Bacillota</taxon>
        <taxon>Bacilli</taxon>
        <taxon>Lactobacillales</taxon>
        <taxon>Enterococcaceae</taxon>
        <taxon>Vagococcus</taxon>
    </lineage>
</organism>
<dbReference type="PROSITE" id="PS00894">
    <property type="entry name" value="HTH_DEOR_1"/>
    <property type="match status" value="1"/>
</dbReference>
<dbReference type="InterPro" id="IPR037171">
    <property type="entry name" value="NagB/RpiA_transferase-like"/>
</dbReference>
<dbReference type="Proteomes" id="UP000191200">
    <property type="component" value="Chromosome"/>
</dbReference>
<dbReference type="PANTHER" id="PTHR30363:SF56">
    <property type="entry name" value="TRANSCRIPTIONAL REGULATOR, DEOR FAMILY"/>
    <property type="match status" value="1"/>
</dbReference>
<evidence type="ECO:0000256" key="2">
    <source>
        <dbReference type="ARBA" id="ARBA00023125"/>
    </source>
</evidence>
<feature type="domain" description="HTH deoR-type" evidence="4">
    <location>
        <begin position="3"/>
        <end position="58"/>
    </location>
</feature>
<dbReference type="OrthoDB" id="9797223at2"/>
<dbReference type="PRINTS" id="PR00037">
    <property type="entry name" value="HTHLACR"/>
</dbReference>
<dbReference type="InterPro" id="IPR036388">
    <property type="entry name" value="WH-like_DNA-bd_sf"/>
</dbReference>
<keyword evidence="1" id="KW-0805">Transcription regulation</keyword>
<protein>
    <recommendedName>
        <fullName evidence="4">HTH deoR-type domain-containing protein</fullName>
    </recommendedName>
</protein>
<evidence type="ECO:0000313" key="5">
    <source>
        <dbReference type="EMBL" id="APB30529.1"/>
    </source>
</evidence>
<keyword evidence="6" id="KW-1185">Reference proteome</keyword>
<name>A0A1J0A3M3_9ENTE</name>
<dbReference type="STRING" id="519472.BHY08_01020"/>
<evidence type="ECO:0000259" key="4">
    <source>
        <dbReference type="PROSITE" id="PS51000"/>
    </source>
</evidence>
<dbReference type="KEGG" id="vte:BHY08_01020"/>
<dbReference type="InterPro" id="IPR014036">
    <property type="entry name" value="DeoR-like_C"/>
</dbReference>
<dbReference type="Pfam" id="PF08220">
    <property type="entry name" value="HTH_DeoR"/>
    <property type="match status" value="1"/>
</dbReference>
<dbReference type="PROSITE" id="PS51000">
    <property type="entry name" value="HTH_DEOR_2"/>
    <property type="match status" value="1"/>
</dbReference>
<proteinExistence type="predicted"/>
<dbReference type="PANTHER" id="PTHR30363">
    <property type="entry name" value="HTH-TYPE TRANSCRIPTIONAL REGULATOR SRLR-RELATED"/>
    <property type="match status" value="1"/>
</dbReference>
<dbReference type="SMART" id="SM00420">
    <property type="entry name" value="HTH_DEOR"/>
    <property type="match status" value="1"/>
</dbReference>
<dbReference type="SUPFAM" id="SSF100950">
    <property type="entry name" value="NagB/RpiA/CoA transferase-like"/>
    <property type="match status" value="1"/>
</dbReference>
<dbReference type="GO" id="GO:0003700">
    <property type="term" value="F:DNA-binding transcription factor activity"/>
    <property type="evidence" value="ECO:0007669"/>
    <property type="project" value="InterPro"/>
</dbReference>
<dbReference type="GO" id="GO:0003677">
    <property type="term" value="F:DNA binding"/>
    <property type="evidence" value="ECO:0007669"/>
    <property type="project" value="UniProtKB-KW"/>
</dbReference>
<dbReference type="EMBL" id="CP017267">
    <property type="protein sequence ID" value="APB30529.1"/>
    <property type="molecule type" value="Genomic_DNA"/>
</dbReference>
<dbReference type="Pfam" id="PF00455">
    <property type="entry name" value="DeoRC"/>
    <property type="match status" value="1"/>
</dbReference>
<evidence type="ECO:0000313" key="6">
    <source>
        <dbReference type="Proteomes" id="UP000191200"/>
    </source>
</evidence>
<dbReference type="InterPro" id="IPR036390">
    <property type="entry name" value="WH_DNA-bd_sf"/>
</dbReference>
<evidence type="ECO:0000256" key="3">
    <source>
        <dbReference type="ARBA" id="ARBA00023163"/>
    </source>
</evidence>